<name>A0ABR0FNT6_9PEZI</name>
<evidence type="ECO:0008006" key="6">
    <source>
        <dbReference type="Google" id="ProtNLM"/>
    </source>
</evidence>
<protein>
    <recommendedName>
        <fullName evidence="6">GTP-binding protein</fullName>
    </recommendedName>
</protein>
<dbReference type="GeneID" id="87897216"/>
<evidence type="ECO:0000256" key="3">
    <source>
        <dbReference type="SAM" id="MobiDB-lite"/>
    </source>
</evidence>
<dbReference type="SMART" id="SM00175">
    <property type="entry name" value="RAB"/>
    <property type="match status" value="1"/>
</dbReference>
<feature type="region of interest" description="Disordered" evidence="3">
    <location>
        <begin position="1"/>
        <end position="36"/>
    </location>
</feature>
<organism evidence="4 5">
    <name type="scientific">Podospora bellae-mahoneyi</name>
    <dbReference type="NCBI Taxonomy" id="2093777"/>
    <lineage>
        <taxon>Eukaryota</taxon>
        <taxon>Fungi</taxon>
        <taxon>Dikarya</taxon>
        <taxon>Ascomycota</taxon>
        <taxon>Pezizomycotina</taxon>
        <taxon>Sordariomycetes</taxon>
        <taxon>Sordariomycetidae</taxon>
        <taxon>Sordariales</taxon>
        <taxon>Podosporaceae</taxon>
        <taxon>Podospora</taxon>
    </lineage>
</organism>
<evidence type="ECO:0000256" key="2">
    <source>
        <dbReference type="ARBA" id="ARBA00023134"/>
    </source>
</evidence>
<gene>
    <name evidence="4" type="ORF">QC761_305895</name>
</gene>
<keyword evidence="2" id="KW-0342">GTP-binding</keyword>
<keyword evidence="5" id="KW-1185">Reference proteome</keyword>
<dbReference type="PRINTS" id="PR00449">
    <property type="entry name" value="RASTRNSFRMNG"/>
</dbReference>
<dbReference type="SMART" id="SM00174">
    <property type="entry name" value="RHO"/>
    <property type="match status" value="1"/>
</dbReference>
<feature type="compositionally biased region" description="Polar residues" evidence="3">
    <location>
        <begin position="1"/>
        <end position="12"/>
    </location>
</feature>
<evidence type="ECO:0000313" key="5">
    <source>
        <dbReference type="Proteomes" id="UP001322138"/>
    </source>
</evidence>
<dbReference type="Gene3D" id="3.40.50.300">
    <property type="entry name" value="P-loop containing nucleotide triphosphate hydrolases"/>
    <property type="match status" value="1"/>
</dbReference>
<feature type="compositionally biased region" description="Polar residues" evidence="3">
    <location>
        <begin position="270"/>
        <end position="281"/>
    </location>
</feature>
<feature type="region of interest" description="Disordered" evidence="3">
    <location>
        <begin position="244"/>
        <end position="290"/>
    </location>
</feature>
<proteinExistence type="predicted"/>
<dbReference type="InterPro" id="IPR027417">
    <property type="entry name" value="P-loop_NTPase"/>
</dbReference>
<dbReference type="RefSeq" id="XP_062733538.1">
    <property type="nucleotide sequence ID" value="XM_062877734.1"/>
</dbReference>
<dbReference type="PANTHER" id="PTHR24073">
    <property type="entry name" value="DRAB5-RELATED"/>
    <property type="match status" value="1"/>
</dbReference>
<dbReference type="EMBL" id="JAFFGZ010000005">
    <property type="protein sequence ID" value="KAK4644562.1"/>
    <property type="molecule type" value="Genomic_DNA"/>
</dbReference>
<comment type="caution">
    <text evidence="4">The sequence shown here is derived from an EMBL/GenBank/DDBJ whole genome shotgun (WGS) entry which is preliminary data.</text>
</comment>
<keyword evidence="1" id="KW-0547">Nucleotide-binding</keyword>
<evidence type="ECO:0000313" key="4">
    <source>
        <dbReference type="EMBL" id="KAK4644562.1"/>
    </source>
</evidence>
<dbReference type="InterPro" id="IPR001806">
    <property type="entry name" value="Small_GTPase"/>
</dbReference>
<dbReference type="Pfam" id="PF00071">
    <property type="entry name" value="Ras"/>
    <property type="match status" value="1"/>
</dbReference>
<reference evidence="4 5" key="1">
    <citation type="journal article" date="2023" name="bioRxiv">
        <title>High-quality genome assemblies of four members of thePodospora anserinaspecies complex.</title>
        <authorList>
            <person name="Ament-Velasquez S.L."/>
            <person name="Vogan A.A."/>
            <person name="Wallerman O."/>
            <person name="Hartmann F."/>
            <person name="Gautier V."/>
            <person name="Silar P."/>
            <person name="Giraud T."/>
            <person name="Johannesson H."/>
        </authorList>
    </citation>
    <scope>NUCLEOTIDE SEQUENCE [LARGE SCALE GENOMIC DNA]</scope>
    <source>
        <strain evidence="4 5">CBS 112042</strain>
    </source>
</reference>
<sequence length="583" mass="63214">MRLAMASSSNRPASMRIPMAGGRAMPGSSMRGRRRALSASCAESSLPPLSASHLEAHEFHYTLAPEDQEVDLHLDADILPPPPPRRLRSTEPHRSLIQTPGWSNRSFLNPDLVGLSPHLVTGFGFRLNEPRARNATIYLAAEPDSPLAATMNAPRDEHLEALASLNRAARLGAQSAQLQHSRSIILGPAEEFFDSASAQAGRLYGQAFLNQGEVTYLPSRRLEDWLEGVSLSESPFGPQRVALPEVSSSNGGQAGSLATVMEDDEVKMGESTTENRQTGTKRQGADLEAGPSKRVKIAAPFRRALSRVSGGAVTRSSVDDHGSTMARAGTAMSRHVGESGRSTPFSMMSRVFVPAPVITTRNFKICVLGHPETGKTTFLNRLLMGRYIPGAPSTSTEIRTISTMSTGDATGRTLAQVELWDFPGMIAGRHDTQLRSTFFNAAIICYDLEDSRNLDGLSTKPMLAASLHGDVPLIVIGLKVDRRPTFPNLGLRFLVPPEPATDIQGETAAAAINAAGFAECSALTSENCQETWQSIVDYLVDIQEKHEKAIEEARAGKGKEKVLEKAKKVWRGFKKEMDVKLKK</sequence>
<evidence type="ECO:0000256" key="1">
    <source>
        <dbReference type="ARBA" id="ARBA00022741"/>
    </source>
</evidence>
<dbReference type="Proteomes" id="UP001322138">
    <property type="component" value="Unassembled WGS sequence"/>
</dbReference>
<accession>A0ABR0FNT6</accession>
<dbReference type="SUPFAM" id="SSF52540">
    <property type="entry name" value="P-loop containing nucleoside triphosphate hydrolases"/>
    <property type="match status" value="1"/>
</dbReference>
<dbReference type="CDD" id="cd00882">
    <property type="entry name" value="Ras_like_GTPase"/>
    <property type="match status" value="1"/>
</dbReference>